<reference evidence="2" key="1">
    <citation type="journal article" date="2020" name="mSystems">
        <title>Genome- and Community-Level Interaction Insights into Carbon Utilization and Element Cycling Functions of Hydrothermarchaeota in Hydrothermal Sediment.</title>
        <authorList>
            <person name="Zhou Z."/>
            <person name="Liu Y."/>
            <person name="Xu W."/>
            <person name="Pan J."/>
            <person name="Luo Z.H."/>
            <person name="Li M."/>
        </authorList>
    </citation>
    <scope>NUCLEOTIDE SEQUENCE [LARGE SCALE GENOMIC DNA]</scope>
    <source>
        <strain evidence="2">SpSt-1179</strain>
    </source>
</reference>
<evidence type="ECO:0000313" key="2">
    <source>
        <dbReference type="EMBL" id="HDP77443.1"/>
    </source>
</evidence>
<keyword evidence="1" id="KW-0472">Membrane</keyword>
<evidence type="ECO:0000256" key="1">
    <source>
        <dbReference type="SAM" id="Phobius"/>
    </source>
</evidence>
<gene>
    <name evidence="2" type="ORF">ENN47_04500</name>
</gene>
<proteinExistence type="predicted"/>
<comment type="caution">
    <text evidence="2">The sequence shown here is derived from an EMBL/GenBank/DDBJ whole genome shotgun (WGS) entry which is preliminary data.</text>
</comment>
<sequence>MKKILSISLILILGVSGFSVAISIGIGFNLDMASGSIDTPFFLQFAAGIPLIQGVIHSYIFSFNWSSLVVKGFSIPEHTYLGVRMRIPIYESLYLKGQLFWSLNHIFAVTGGDRAIAGTPLYSRIGFGSSFSKVFLDGGFDGYWQLDPRSTVPFARPYISVDYSF</sequence>
<dbReference type="Proteomes" id="UP000886198">
    <property type="component" value="Unassembled WGS sequence"/>
</dbReference>
<dbReference type="EMBL" id="DSBT01000120">
    <property type="protein sequence ID" value="HDP77443.1"/>
    <property type="molecule type" value="Genomic_DNA"/>
</dbReference>
<evidence type="ECO:0008006" key="3">
    <source>
        <dbReference type="Google" id="ProtNLM"/>
    </source>
</evidence>
<feature type="transmembrane region" description="Helical" evidence="1">
    <location>
        <begin position="41"/>
        <end position="61"/>
    </location>
</feature>
<keyword evidence="1" id="KW-1133">Transmembrane helix</keyword>
<dbReference type="AlphaFoldDB" id="A0A7C1GSX4"/>
<name>A0A7C1GSX4_9BACT</name>
<accession>A0A7C1GSX4</accession>
<keyword evidence="1" id="KW-0812">Transmembrane</keyword>
<organism evidence="2">
    <name type="scientific">Mesotoga infera</name>
    <dbReference type="NCBI Taxonomy" id="1236046"/>
    <lineage>
        <taxon>Bacteria</taxon>
        <taxon>Thermotogati</taxon>
        <taxon>Thermotogota</taxon>
        <taxon>Thermotogae</taxon>
        <taxon>Kosmotogales</taxon>
        <taxon>Kosmotogaceae</taxon>
        <taxon>Mesotoga</taxon>
    </lineage>
</organism>
<protein>
    <recommendedName>
        <fullName evidence="3">DUF3575 domain-containing protein</fullName>
    </recommendedName>
</protein>